<name>K0JW23_SACES</name>
<gene>
    <name evidence="1" type="ordered locus">BN6_16870</name>
</gene>
<evidence type="ECO:0000313" key="1">
    <source>
        <dbReference type="EMBL" id="CCH29009.1"/>
    </source>
</evidence>
<dbReference type="KEGG" id="sesp:BN6_16870"/>
<dbReference type="PATRIC" id="fig|1179773.3.peg.1692"/>
<keyword evidence="2" id="KW-1185">Reference proteome</keyword>
<dbReference type="STRING" id="1179773.BN6_16870"/>
<dbReference type="AlphaFoldDB" id="K0JW23"/>
<dbReference type="Proteomes" id="UP000006281">
    <property type="component" value="Chromosome"/>
</dbReference>
<protein>
    <submittedName>
        <fullName evidence="1">Uncharacterized protein</fullName>
    </submittedName>
</protein>
<sequence length="105" mass="11763">MSRRDGLPDQAGNRIRRVEFTRAVARQRFRSPPRLRHRSGQLIALDAKPGTTDTCSTARWKSSDMRAWLQATGPSSKGCGANMRAPVGLLPDLDDALARFDRLWD</sequence>
<dbReference type="EMBL" id="HE804045">
    <property type="protein sequence ID" value="CCH29009.1"/>
    <property type="molecule type" value="Genomic_DNA"/>
</dbReference>
<accession>K0JW23</accession>
<dbReference type="HOGENOM" id="CLU_2234627_0_0_11"/>
<evidence type="ECO:0000313" key="2">
    <source>
        <dbReference type="Proteomes" id="UP000006281"/>
    </source>
</evidence>
<proteinExistence type="predicted"/>
<organism evidence="1 2">
    <name type="scientific">Saccharothrix espanaensis (strain ATCC 51144 / DSM 44229 / JCM 9112 / NBRC 15066 / NRRL 15764)</name>
    <dbReference type="NCBI Taxonomy" id="1179773"/>
    <lineage>
        <taxon>Bacteria</taxon>
        <taxon>Bacillati</taxon>
        <taxon>Actinomycetota</taxon>
        <taxon>Actinomycetes</taxon>
        <taxon>Pseudonocardiales</taxon>
        <taxon>Pseudonocardiaceae</taxon>
        <taxon>Saccharothrix</taxon>
    </lineage>
</organism>
<reference evidence="1 2" key="1">
    <citation type="journal article" date="2012" name="BMC Genomics">
        <title>Complete genome sequence of Saccharothrix espanaensis DSM 44229T and comparison to the other completely sequenced Pseudonocardiaceae.</title>
        <authorList>
            <person name="Strobel T."/>
            <person name="Al-Dilaimi A."/>
            <person name="Blom J."/>
            <person name="Gessner A."/>
            <person name="Kalinowski J."/>
            <person name="Luzhetska M."/>
            <person name="Puhler A."/>
            <person name="Szczepanowski R."/>
            <person name="Bechthold A."/>
            <person name="Ruckert C."/>
        </authorList>
    </citation>
    <scope>NUCLEOTIDE SEQUENCE [LARGE SCALE GENOMIC DNA]</scope>
    <source>
        <strain evidence="2">ATCC 51144 / DSM 44229 / JCM 9112 / NBRC 15066 / NRRL 15764</strain>
    </source>
</reference>